<dbReference type="EMBL" id="CAJNOE010001147">
    <property type="protein sequence ID" value="CAF1393325.1"/>
    <property type="molecule type" value="Genomic_DNA"/>
</dbReference>
<dbReference type="Proteomes" id="UP000663860">
    <property type="component" value="Unassembled WGS sequence"/>
</dbReference>
<name>A0A815KB61_9BILA</name>
<reference evidence="1" key="1">
    <citation type="submission" date="2021-02" db="EMBL/GenBank/DDBJ databases">
        <authorList>
            <person name="Nowell W R."/>
        </authorList>
    </citation>
    <scope>NUCLEOTIDE SEQUENCE</scope>
</reference>
<organism evidence="1 2">
    <name type="scientific">Adineta steineri</name>
    <dbReference type="NCBI Taxonomy" id="433720"/>
    <lineage>
        <taxon>Eukaryota</taxon>
        <taxon>Metazoa</taxon>
        <taxon>Spiralia</taxon>
        <taxon>Gnathifera</taxon>
        <taxon>Rotifera</taxon>
        <taxon>Eurotatoria</taxon>
        <taxon>Bdelloidea</taxon>
        <taxon>Adinetida</taxon>
        <taxon>Adinetidae</taxon>
        <taxon>Adineta</taxon>
    </lineage>
</organism>
<accession>A0A815KB61</accession>
<proteinExistence type="predicted"/>
<evidence type="ECO:0000313" key="1">
    <source>
        <dbReference type="EMBL" id="CAF1393325.1"/>
    </source>
</evidence>
<evidence type="ECO:0000313" key="2">
    <source>
        <dbReference type="Proteomes" id="UP000663860"/>
    </source>
</evidence>
<comment type="caution">
    <text evidence="1">The sequence shown here is derived from an EMBL/GenBank/DDBJ whole genome shotgun (WGS) entry which is preliminary data.</text>
</comment>
<dbReference type="AlphaFoldDB" id="A0A815KB61"/>
<sequence>MDYHRRQKLDDALTEKFVNAIPSQDDRHIKCHRNLIKARLVHGKANQSRIAYLIDPTKDRVKTDNEMMENCGNCYHFIKMVNTAKEKSYFYDRFRNGLLTLLQEESEL</sequence>
<protein>
    <submittedName>
        <fullName evidence="1">Uncharacterized protein</fullName>
    </submittedName>
</protein>
<gene>
    <name evidence="1" type="ORF">IZO911_LOCUS39081</name>
</gene>